<evidence type="ECO:0000313" key="3">
    <source>
        <dbReference type="EMBL" id="RDL36016.1"/>
    </source>
</evidence>
<feature type="region of interest" description="Disordered" evidence="2">
    <location>
        <begin position="1"/>
        <end position="47"/>
    </location>
</feature>
<feature type="region of interest" description="Disordered" evidence="2">
    <location>
        <begin position="399"/>
        <end position="425"/>
    </location>
</feature>
<dbReference type="Pfam" id="PF04938">
    <property type="entry name" value="SIP1"/>
    <property type="match status" value="1"/>
</dbReference>
<comment type="similarity">
    <text evidence="1">Belongs to the gemin-2 family.</text>
</comment>
<comment type="caution">
    <text evidence="3">The sequence shown here is derived from an EMBL/GenBank/DDBJ whole genome shotgun (WGS) entry which is preliminary data.</text>
</comment>
<gene>
    <name evidence="3" type="ORF">BP5553_06628</name>
</gene>
<dbReference type="RefSeq" id="XP_031868672.1">
    <property type="nucleotide sequence ID" value="XM_032015251.1"/>
</dbReference>
<evidence type="ECO:0000313" key="4">
    <source>
        <dbReference type="Proteomes" id="UP000254866"/>
    </source>
</evidence>
<name>A0A370TKG4_9HELO</name>
<proteinExistence type="inferred from homology"/>
<reference evidence="3 4" key="1">
    <citation type="journal article" date="2018" name="IMA Fungus">
        <title>IMA Genome-F 9: Draft genome sequence of Annulohypoxylon stygium, Aspergillus mulundensis, Berkeleyomyces basicola (syn. Thielaviopsis basicola), Ceratocystis smalleyi, two Cercospora beticola strains, Coleophoma cylindrospora, Fusarium fracticaudum, Phialophora cf. hyalina, and Morchella septimelata.</title>
        <authorList>
            <person name="Wingfield B.D."/>
            <person name="Bills G.F."/>
            <person name="Dong Y."/>
            <person name="Huang W."/>
            <person name="Nel W.J."/>
            <person name="Swalarsk-Parry B.S."/>
            <person name="Vaghefi N."/>
            <person name="Wilken P.M."/>
            <person name="An Z."/>
            <person name="de Beer Z.W."/>
            <person name="De Vos L."/>
            <person name="Chen L."/>
            <person name="Duong T.A."/>
            <person name="Gao Y."/>
            <person name="Hammerbacher A."/>
            <person name="Kikkert J.R."/>
            <person name="Li Y."/>
            <person name="Li H."/>
            <person name="Li K."/>
            <person name="Li Q."/>
            <person name="Liu X."/>
            <person name="Ma X."/>
            <person name="Naidoo K."/>
            <person name="Pethybridge S.J."/>
            <person name="Sun J."/>
            <person name="Steenkamp E.T."/>
            <person name="van der Nest M.A."/>
            <person name="van Wyk S."/>
            <person name="Wingfield M.J."/>
            <person name="Xiong C."/>
            <person name="Yue Q."/>
            <person name="Zhang X."/>
        </authorList>
    </citation>
    <scope>NUCLEOTIDE SEQUENCE [LARGE SCALE GENOMIC DNA]</scope>
    <source>
        <strain evidence="3 4">BP 5553</strain>
    </source>
</reference>
<dbReference type="GO" id="GO:0000387">
    <property type="term" value="P:spliceosomal snRNP assembly"/>
    <property type="evidence" value="ECO:0007669"/>
    <property type="project" value="InterPro"/>
</dbReference>
<dbReference type="AlphaFoldDB" id="A0A370TKG4"/>
<dbReference type="GO" id="GO:0005634">
    <property type="term" value="C:nucleus"/>
    <property type="evidence" value="ECO:0007669"/>
    <property type="project" value="TreeGrafter"/>
</dbReference>
<sequence>MSGTKRKHGHEQPNESPSNKTRSRPPPSVEARVDPTYGQRSAIPGLDDEIGADFDEHSLNYDIDVDALNYLRAVRQEATGIPNLLVAPQQDRENRDIYDSGIGDYRGLYGDGAYYAAPESVDFTDEERSLATDQNLTYFDSILSRYEALRAQLQQIPPAHAIENLDEDHPTYVGALNTSVARWWRWKMRTVDPLPVQISGMNKSTVLRLLGLLTGGNLLQRGTEVEVGVSRWTWSLLAKLPERGELTSEEIGVVRELGKKAVLLGMGLKDDAELNEGMDEVEAGLDRGEEEDEVMDVVNEEEIPIAIDEDLATGDGSSILPRGGAIEVPVPAAILHENSQVSSIVAPASQQPVNPEAVGSANTLPVGSQVMDINNHASPPDVSQPADDLVAAKARILSSLNEPDGQGGTSEKPKEQSTTGKQHKWNTKATVDMILTVAGEVYGQRDLLEFRGTWDQISYGS</sequence>
<accession>A0A370TKG4</accession>
<organism evidence="3 4">
    <name type="scientific">Venustampulla echinocandica</name>
    <dbReference type="NCBI Taxonomy" id="2656787"/>
    <lineage>
        <taxon>Eukaryota</taxon>
        <taxon>Fungi</taxon>
        <taxon>Dikarya</taxon>
        <taxon>Ascomycota</taxon>
        <taxon>Pezizomycotina</taxon>
        <taxon>Leotiomycetes</taxon>
        <taxon>Helotiales</taxon>
        <taxon>Pleuroascaceae</taxon>
        <taxon>Venustampulla</taxon>
    </lineage>
</organism>
<dbReference type="PANTHER" id="PTHR12794:SF0">
    <property type="entry name" value="GEM-ASSOCIATED PROTEIN 2"/>
    <property type="match status" value="1"/>
</dbReference>
<keyword evidence="4" id="KW-1185">Reference proteome</keyword>
<dbReference type="PANTHER" id="PTHR12794">
    <property type="entry name" value="GEMIN2"/>
    <property type="match status" value="1"/>
</dbReference>
<evidence type="ECO:0000256" key="1">
    <source>
        <dbReference type="ARBA" id="ARBA00025758"/>
    </source>
</evidence>
<dbReference type="Proteomes" id="UP000254866">
    <property type="component" value="Unassembled WGS sequence"/>
</dbReference>
<dbReference type="GeneID" id="43599477"/>
<dbReference type="EMBL" id="NPIC01000005">
    <property type="protein sequence ID" value="RDL36016.1"/>
    <property type="molecule type" value="Genomic_DNA"/>
</dbReference>
<dbReference type="GO" id="GO:0032797">
    <property type="term" value="C:SMN complex"/>
    <property type="evidence" value="ECO:0007669"/>
    <property type="project" value="TreeGrafter"/>
</dbReference>
<dbReference type="InterPro" id="IPR035426">
    <property type="entry name" value="Gemin2/Brr1"/>
</dbReference>
<dbReference type="OrthoDB" id="428895at2759"/>
<dbReference type="Gene3D" id="1.20.58.1070">
    <property type="match status" value="1"/>
</dbReference>
<protein>
    <submittedName>
        <fullName evidence="3">Uncharacterized protein</fullName>
    </submittedName>
</protein>
<evidence type="ECO:0000256" key="2">
    <source>
        <dbReference type="SAM" id="MobiDB-lite"/>
    </source>
</evidence>